<reference evidence="1 2" key="1">
    <citation type="submission" date="2020-02" db="EMBL/GenBank/DDBJ databases">
        <title>Genome sequence of the type strain CCBAU10050 of Rhizobium daejeonense.</title>
        <authorList>
            <person name="Gao J."/>
            <person name="Sun J."/>
        </authorList>
    </citation>
    <scope>NUCLEOTIDE SEQUENCE [LARGE SCALE GENOMIC DNA]</scope>
    <source>
        <strain evidence="1 2">CCBAU10050</strain>
    </source>
</reference>
<evidence type="ECO:0000313" key="2">
    <source>
        <dbReference type="Proteomes" id="UP000477849"/>
    </source>
</evidence>
<comment type="caution">
    <text evidence="1">The sequence shown here is derived from an EMBL/GenBank/DDBJ whole genome shotgun (WGS) entry which is preliminary data.</text>
</comment>
<proteinExistence type="predicted"/>
<keyword evidence="2" id="KW-1185">Reference proteome</keyword>
<dbReference type="RefSeq" id="WP_163900438.1">
    <property type="nucleotide sequence ID" value="NZ_CP048427.1"/>
</dbReference>
<organism evidence="1 2">
    <name type="scientific">Rhizobium daejeonense</name>
    <dbReference type="NCBI Taxonomy" id="240521"/>
    <lineage>
        <taxon>Bacteria</taxon>
        <taxon>Pseudomonadati</taxon>
        <taxon>Pseudomonadota</taxon>
        <taxon>Alphaproteobacteria</taxon>
        <taxon>Hyphomicrobiales</taxon>
        <taxon>Rhizobiaceae</taxon>
        <taxon>Rhizobium/Agrobacterium group</taxon>
        <taxon>Rhizobium</taxon>
    </lineage>
</organism>
<evidence type="ECO:0000313" key="1">
    <source>
        <dbReference type="EMBL" id="NGO62443.1"/>
    </source>
</evidence>
<accession>A0A6M1RUD5</accession>
<dbReference type="Proteomes" id="UP000477849">
    <property type="component" value="Unassembled WGS sequence"/>
</dbReference>
<sequence>MSKSNARLSDLGALSDALEQRKRLETVRVFLEEHDADGELLGAIDEALDDLDLWIDEELLAQSHPLPRLSS</sequence>
<protein>
    <submittedName>
        <fullName evidence="1">Uncharacterized protein</fullName>
    </submittedName>
</protein>
<gene>
    <name evidence="1" type="ORF">G6N76_02060</name>
</gene>
<dbReference type="EMBL" id="JAAKZH010000001">
    <property type="protein sequence ID" value="NGO62443.1"/>
    <property type="molecule type" value="Genomic_DNA"/>
</dbReference>
<name>A0A6M1RUD5_9HYPH</name>
<dbReference type="AlphaFoldDB" id="A0A6M1RUD5"/>